<gene>
    <name evidence="5" type="ORF">NCS_11670</name>
</gene>
<dbReference type="SUPFAM" id="SSF102215">
    <property type="entry name" value="Creatininase"/>
    <property type="match status" value="1"/>
</dbReference>
<evidence type="ECO:0000256" key="4">
    <source>
        <dbReference type="ARBA" id="ARBA00022833"/>
    </source>
</evidence>
<dbReference type="AlphaFoldDB" id="A0A2H1FGH2"/>
<dbReference type="Pfam" id="PF02633">
    <property type="entry name" value="Creatininase"/>
    <property type="match status" value="1"/>
</dbReference>
<dbReference type="GO" id="GO:0009231">
    <property type="term" value="P:riboflavin biosynthetic process"/>
    <property type="evidence" value="ECO:0007669"/>
    <property type="project" value="TreeGrafter"/>
</dbReference>
<evidence type="ECO:0000313" key="5">
    <source>
        <dbReference type="EMBL" id="SMH71858.1"/>
    </source>
</evidence>
<evidence type="ECO:0000256" key="3">
    <source>
        <dbReference type="ARBA" id="ARBA00022801"/>
    </source>
</evidence>
<dbReference type="PANTHER" id="PTHR35005">
    <property type="entry name" value="3-DEHYDRO-SCYLLO-INOSOSE HYDROLASE"/>
    <property type="match status" value="1"/>
</dbReference>
<dbReference type="InterPro" id="IPR003785">
    <property type="entry name" value="Creatininase/forma_Hydrolase"/>
</dbReference>
<organism evidence="5 6">
    <name type="scientific">Candidatus Nitrosotalea okcheonensis</name>
    <dbReference type="NCBI Taxonomy" id="1903276"/>
    <lineage>
        <taxon>Archaea</taxon>
        <taxon>Nitrososphaerota</taxon>
        <taxon>Nitrososphaeria</taxon>
        <taxon>Nitrosotaleales</taxon>
        <taxon>Nitrosotaleaceae</taxon>
        <taxon>Nitrosotalea</taxon>
    </lineage>
</organism>
<dbReference type="Gene3D" id="3.40.50.10310">
    <property type="entry name" value="Creatininase"/>
    <property type="match status" value="1"/>
</dbReference>
<accession>A0A2H1FGH2</accession>
<dbReference type="OrthoDB" id="46121at2157"/>
<evidence type="ECO:0000256" key="2">
    <source>
        <dbReference type="ARBA" id="ARBA00022723"/>
    </source>
</evidence>
<dbReference type="GO" id="GO:0046872">
    <property type="term" value="F:metal ion binding"/>
    <property type="evidence" value="ECO:0007669"/>
    <property type="project" value="UniProtKB-KW"/>
</dbReference>
<keyword evidence="6" id="KW-1185">Reference proteome</keyword>
<evidence type="ECO:0000313" key="6">
    <source>
        <dbReference type="Proteomes" id="UP000230607"/>
    </source>
</evidence>
<keyword evidence="3" id="KW-0378">Hydrolase</keyword>
<evidence type="ECO:0000256" key="1">
    <source>
        <dbReference type="ARBA" id="ARBA00001947"/>
    </source>
</evidence>
<sequence length="242" mass="26638">MIIRDLTNTDILKIARSGSVALIPVGSIEQHGPHLPISTDSDIVSHIARQVSEKNGFLLLPTLQYGVSFEHHPFFNLSLSSPTLEKILIELCVSLSKNHVDTVIILNGHHGNLDALKKLPGKVSKKTGVKQHILVYSYWHFMREEFDHAGFVETSIMLAISDKVQMNKAEKGFIPGNLSKAELSRLGKKANRSFIAVTKNGVWGDPTTATAKDGKMILKEIITNLVKASQTCLTGTGRKIHQ</sequence>
<name>A0A2H1FGH2_9ARCH</name>
<dbReference type="RefSeq" id="WP_173848090.1">
    <property type="nucleotide sequence ID" value="NZ_LT841358.1"/>
</dbReference>
<proteinExistence type="predicted"/>
<comment type="cofactor">
    <cofactor evidence="1">
        <name>Zn(2+)</name>
        <dbReference type="ChEBI" id="CHEBI:29105"/>
    </cofactor>
</comment>
<dbReference type="EMBL" id="LT841358">
    <property type="protein sequence ID" value="SMH71858.1"/>
    <property type="molecule type" value="Genomic_DNA"/>
</dbReference>
<dbReference type="InterPro" id="IPR024087">
    <property type="entry name" value="Creatininase-like_sf"/>
</dbReference>
<dbReference type="GO" id="GO:0016811">
    <property type="term" value="F:hydrolase activity, acting on carbon-nitrogen (but not peptide) bonds, in linear amides"/>
    <property type="evidence" value="ECO:0007669"/>
    <property type="project" value="TreeGrafter"/>
</dbReference>
<dbReference type="Proteomes" id="UP000230607">
    <property type="component" value="Chromosome 1"/>
</dbReference>
<keyword evidence="2" id="KW-0479">Metal-binding</keyword>
<reference evidence="6" key="1">
    <citation type="submission" date="2017-03" db="EMBL/GenBank/DDBJ databases">
        <authorList>
            <person name="Herbold C."/>
        </authorList>
    </citation>
    <scope>NUCLEOTIDE SEQUENCE [LARGE SCALE GENOMIC DNA]</scope>
</reference>
<protein>
    <submittedName>
        <fullName evidence="5">Creatininase</fullName>
    </submittedName>
</protein>
<keyword evidence="4" id="KW-0862">Zinc</keyword>
<dbReference type="PANTHER" id="PTHR35005:SF1">
    <property type="entry name" value="2-AMINO-5-FORMYLAMINO-6-RIBOSYLAMINOPYRIMIDIN-4(3H)-ONE 5'-MONOPHOSPHATE DEFORMYLASE"/>
    <property type="match status" value="1"/>
</dbReference>